<evidence type="ECO:0000313" key="1">
    <source>
        <dbReference type="EMBL" id="MCX3062830.1"/>
    </source>
</evidence>
<dbReference type="Proteomes" id="UP001163064">
    <property type="component" value="Unassembled WGS sequence"/>
</dbReference>
<reference evidence="1" key="1">
    <citation type="submission" date="2022-10" db="EMBL/GenBank/DDBJ databases">
        <title>Streptomyces beihaiensis sp. nov., a chitin degrading actinobacterium, isolated from shrimp pond soil.</title>
        <authorList>
            <person name="Xie J."/>
            <person name="Shen N."/>
        </authorList>
    </citation>
    <scope>NUCLEOTIDE SEQUENCE</scope>
    <source>
        <strain evidence="1">GXMU-J5</strain>
    </source>
</reference>
<evidence type="ECO:0000313" key="2">
    <source>
        <dbReference type="Proteomes" id="UP001163064"/>
    </source>
</evidence>
<keyword evidence="2" id="KW-1185">Reference proteome</keyword>
<dbReference type="RefSeq" id="WP_266603279.1">
    <property type="nucleotide sequence ID" value="NZ_JAPHNL010000284.1"/>
</dbReference>
<comment type="caution">
    <text evidence="1">The sequence shown here is derived from an EMBL/GenBank/DDBJ whole genome shotgun (WGS) entry which is preliminary data.</text>
</comment>
<gene>
    <name evidence="1" type="ORF">OFY01_24340</name>
</gene>
<proteinExistence type="predicted"/>
<sequence length="87" mass="9514">MDADVEGYPQVVVHAGQPGGRRVTIRGEDAGLARSFDDVVEFLRRAGLDDAPLDDPEFVEWRGGGSAIWPAQVPDTYHDEETFGDGR</sequence>
<organism evidence="1 2">
    <name type="scientific">Streptomyces beihaiensis</name>
    <dbReference type="NCBI Taxonomy" id="2984495"/>
    <lineage>
        <taxon>Bacteria</taxon>
        <taxon>Bacillati</taxon>
        <taxon>Actinomycetota</taxon>
        <taxon>Actinomycetes</taxon>
        <taxon>Kitasatosporales</taxon>
        <taxon>Streptomycetaceae</taxon>
        <taxon>Streptomyces</taxon>
    </lineage>
</organism>
<accession>A0ABT3U3K5</accession>
<dbReference type="EMBL" id="JAPHNL010000284">
    <property type="protein sequence ID" value="MCX3062830.1"/>
    <property type="molecule type" value="Genomic_DNA"/>
</dbReference>
<name>A0ABT3U3K5_9ACTN</name>
<protein>
    <submittedName>
        <fullName evidence="1">Uncharacterized protein</fullName>
    </submittedName>
</protein>